<evidence type="ECO:0000313" key="1">
    <source>
        <dbReference type="EnsemblPlants" id="QL09p026452:mrna"/>
    </source>
</evidence>
<dbReference type="Gramene" id="QL09p026452:mrna">
    <property type="protein sequence ID" value="QL09p026452:mrna"/>
    <property type="gene ID" value="QL09p026452"/>
</dbReference>
<dbReference type="AlphaFoldDB" id="A0A7N2RAU2"/>
<proteinExistence type="predicted"/>
<keyword evidence="2" id="KW-1185">Reference proteome</keyword>
<dbReference type="InParanoid" id="A0A7N2RAU2"/>
<dbReference type="EMBL" id="LRBV02000009">
    <property type="status" value="NOT_ANNOTATED_CDS"/>
    <property type="molecule type" value="Genomic_DNA"/>
</dbReference>
<protein>
    <submittedName>
        <fullName evidence="1">Uncharacterized protein</fullName>
    </submittedName>
</protein>
<dbReference type="Proteomes" id="UP000594261">
    <property type="component" value="Chromosome 9"/>
</dbReference>
<accession>A0A7N2RAU2</accession>
<organism evidence="1 2">
    <name type="scientific">Quercus lobata</name>
    <name type="common">Valley oak</name>
    <dbReference type="NCBI Taxonomy" id="97700"/>
    <lineage>
        <taxon>Eukaryota</taxon>
        <taxon>Viridiplantae</taxon>
        <taxon>Streptophyta</taxon>
        <taxon>Embryophyta</taxon>
        <taxon>Tracheophyta</taxon>
        <taxon>Spermatophyta</taxon>
        <taxon>Magnoliopsida</taxon>
        <taxon>eudicotyledons</taxon>
        <taxon>Gunneridae</taxon>
        <taxon>Pentapetalae</taxon>
        <taxon>rosids</taxon>
        <taxon>fabids</taxon>
        <taxon>Fagales</taxon>
        <taxon>Fagaceae</taxon>
        <taxon>Quercus</taxon>
    </lineage>
</organism>
<name>A0A7N2RAU2_QUELO</name>
<reference evidence="1" key="2">
    <citation type="submission" date="2021-01" db="UniProtKB">
        <authorList>
            <consortium name="EnsemblPlants"/>
        </authorList>
    </citation>
    <scope>IDENTIFICATION</scope>
</reference>
<sequence length="91" mass="10668">MHKLSRFMGLKITLVKSLKIPLVKRFDEDVKEKKVELIVDNDRNQEMIIIENIVEDPIEVKYEDESITNNHQVLVELLKMTAHHVDFLGVN</sequence>
<reference evidence="1 2" key="1">
    <citation type="journal article" date="2016" name="G3 (Bethesda)">
        <title>First Draft Assembly and Annotation of the Genome of a California Endemic Oak Quercus lobata Nee (Fagaceae).</title>
        <authorList>
            <person name="Sork V.L."/>
            <person name="Fitz-Gibbon S.T."/>
            <person name="Puiu D."/>
            <person name="Crepeau M."/>
            <person name="Gugger P.F."/>
            <person name="Sherman R."/>
            <person name="Stevens K."/>
            <person name="Langley C.H."/>
            <person name="Pellegrini M."/>
            <person name="Salzberg S.L."/>
        </authorList>
    </citation>
    <scope>NUCLEOTIDE SEQUENCE [LARGE SCALE GENOMIC DNA]</scope>
    <source>
        <strain evidence="1 2">cv. SW786</strain>
    </source>
</reference>
<dbReference type="EnsemblPlants" id="QL09p026452:mrna">
    <property type="protein sequence ID" value="QL09p026452:mrna"/>
    <property type="gene ID" value="QL09p026452"/>
</dbReference>
<evidence type="ECO:0000313" key="2">
    <source>
        <dbReference type="Proteomes" id="UP000594261"/>
    </source>
</evidence>